<keyword evidence="3" id="KW-1185">Reference proteome</keyword>
<dbReference type="Proteomes" id="UP000005408">
    <property type="component" value="Unassembled WGS sequence"/>
</dbReference>
<dbReference type="InterPro" id="IPR008775">
    <property type="entry name" value="Phytyl_CoA_dOase-like"/>
</dbReference>
<dbReference type="Gene3D" id="2.60.120.620">
    <property type="entry name" value="q2cbj1_9rhob like domain"/>
    <property type="match status" value="1"/>
</dbReference>
<dbReference type="EnsemblMetazoa" id="G546.4">
    <property type="protein sequence ID" value="G546.4:cds"/>
    <property type="gene ID" value="G546"/>
</dbReference>
<name>A0A8W8NIH3_MAGGI</name>
<proteinExistence type="predicted"/>
<evidence type="ECO:0000256" key="1">
    <source>
        <dbReference type="ARBA" id="ARBA00001962"/>
    </source>
</evidence>
<dbReference type="AlphaFoldDB" id="A0A8W8NIH3"/>
<dbReference type="EnsemblMetazoa" id="G546.3">
    <property type="protein sequence ID" value="G546.3:cds"/>
    <property type="gene ID" value="G546"/>
</dbReference>
<dbReference type="PANTHER" id="PTHR20883">
    <property type="entry name" value="PHYTANOYL-COA DIOXYGENASE DOMAIN CONTAINING 1"/>
    <property type="match status" value="1"/>
</dbReference>
<accession>A0A8W8NIH3</accession>
<evidence type="ECO:0008006" key="4">
    <source>
        <dbReference type="Google" id="ProtNLM"/>
    </source>
</evidence>
<dbReference type="SUPFAM" id="SSF51197">
    <property type="entry name" value="Clavaminate synthase-like"/>
    <property type="match status" value="1"/>
</dbReference>
<organism evidence="2 3">
    <name type="scientific">Magallana gigas</name>
    <name type="common">Pacific oyster</name>
    <name type="synonym">Crassostrea gigas</name>
    <dbReference type="NCBI Taxonomy" id="29159"/>
    <lineage>
        <taxon>Eukaryota</taxon>
        <taxon>Metazoa</taxon>
        <taxon>Spiralia</taxon>
        <taxon>Lophotrochozoa</taxon>
        <taxon>Mollusca</taxon>
        <taxon>Bivalvia</taxon>
        <taxon>Autobranchia</taxon>
        <taxon>Pteriomorphia</taxon>
        <taxon>Ostreida</taxon>
        <taxon>Ostreoidea</taxon>
        <taxon>Ostreidae</taxon>
        <taxon>Magallana</taxon>
    </lineage>
</organism>
<comment type="cofactor">
    <cofactor evidence="1">
        <name>Fe cation</name>
        <dbReference type="ChEBI" id="CHEBI:24875"/>
    </cofactor>
</comment>
<dbReference type="Pfam" id="PF05721">
    <property type="entry name" value="PhyH"/>
    <property type="match status" value="1"/>
</dbReference>
<dbReference type="OMA" id="QDIRYWG"/>
<evidence type="ECO:0000313" key="3">
    <source>
        <dbReference type="Proteomes" id="UP000005408"/>
    </source>
</evidence>
<protein>
    <recommendedName>
        <fullName evidence="4">Alpha-ketoglutarate-dependent hypophosphite dioxygenase</fullName>
    </recommendedName>
</protein>
<evidence type="ECO:0000313" key="2">
    <source>
        <dbReference type="EnsemblMetazoa" id="G546.2:cds"/>
    </source>
</evidence>
<reference evidence="2" key="1">
    <citation type="submission" date="2022-08" db="UniProtKB">
        <authorList>
            <consortium name="EnsemblMetazoa"/>
        </authorList>
    </citation>
    <scope>IDENTIFICATION</scope>
    <source>
        <strain evidence="2">05x7-T-G4-1.051#20</strain>
    </source>
</reference>
<dbReference type="OrthoDB" id="445007at2759"/>
<dbReference type="PANTHER" id="PTHR20883:SF52">
    <property type="entry name" value="ALPHA-KETOGLUTARATE-DEPENDENT HYPOPHOSPHITE DIOXYGENASE-LIKE GENE A2 [PROVISIONAL]-RELATED"/>
    <property type="match status" value="1"/>
</dbReference>
<dbReference type="EnsemblMetazoa" id="G546.2">
    <property type="protein sequence ID" value="G546.2:cds"/>
    <property type="gene ID" value="G546"/>
</dbReference>
<sequence>MLSYRTVYDSDGFIPSVDVLDDIQCRRLKENFDSLEKDAGKQASQYSFHNIHLAHQWVLQIASHPNILKPVKDILGSNVMLLDSRFICKYPESDSGVQAFVAWHQDMKYWGIEGTVVTAWLAVDDSDVKNGCLQVIPGTHKNGLVQHETCKVGGNLLSSNQSIPLEFVDLTSVRACPLKAGQMSLHDGLLIHGSEPNTSSKRRCGFVIRYVATDAKPIQDPDRPRTFPCTVLLSGKDEYGNFEDNKPEWFRELN</sequence>